<dbReference type="NCBIfam" id="TIGR04215">
    <property type="entry name" value="choice_anch_A"/>
    <property type="match status" value="1"/>
</dbReference>
<proteinExistence type="predicted"/>
<dbReference type="STRING" id="1423811.FC72_GL001462"/>
<gene>
    <name evidence="4" type="ORF">FC72_GL001462</name>
</gene>
<name>A0A0R1J426_9LACO</name>
<dbReference type="PATRIC" id="fig|1423811.3.peg.1486"/>
<evidence type="ECO:0000313" key="5">
    <source>
        <dbReference type="Proteomes" id="UP000050929"/>
    </source>
</evidence>
<dbReference type="EMBL" id="AZDG01000030">
    <property type="protein sequence ID" value="KRK63555.1"/>
    <property type="molecule type" value="Genomic_DNA"/>
</dbReference>
<protein>
    <recommendedName>
        <fullName evidence="3">Choice-of-anchor A domain-containing protein</fullName>
    </recommendedName>
</protein>
<sequence>MKRKIIITAAGLSMGIGLANSVIHLPVLPSLVKTKKLHAANIEDVKQDFSIFTRANNEDVKDGLTAAVDFPTAANNLLGYAAYFHIFANSAHLTAHVHGNVAVANFSGTSNFGTGIHKKSLEKDIHYIQDLESIPNSSFVDKNDTRDNKVVFGNALDLDVSGHKMTVNGIDLDHLTKEEIYQDKDDNKYIDFDNVFQLLNVQSMNLVKRESDVKQLNRNDFPDENNRVINLKNYTPNADNEIIVNLAADVLTLDRRIIINGIDTEKSGTTVIINVDTEGVDTYDMKSPIWIRYNNGEYRYNKETDVFDDNHLLWNFYDSKSNDTLYRGTIKMNATFQGSVLAPAADITLKHNFDGNIVANNVHVKGGETHRWDLQDSSEEITVFPDVDPPGPTYPETPDPTDPDNPDVTDPSDPDPDDIDIDEDLKPETNGGSENPVPDLIPGPDLTTDGDKVDESSVITQGTSEAENPLTNTRVETLTKEVSARNIDTGVSNVTNSTNETSEGFLPKMGISKSGALGFLGASLMTIIGTFGYKRK</sequence>
<evidence type="ECO:0000256" key="2">
    <source>
        <dbReference type="SAM" id="Phobius"/>
    </source>
</evidence>
<evidence type="ECO:0000313" key="4">
    <source>
        <dbReference type="EMBL" id="KRK63555.1"/>
    </source>
</evidence>
<feature type="domain" description="Choice-of-anchor A" evidence="3">
    <location>
        <begin position="80"/>
        <end position="370"/>
    </location>
</feature>
<dbReference type="InterPro" id="IPR026588">
    <property type="entry name" value="Choice_anch_A"/>
</dbReference>
<keyword evidence="2" id="KW-1133">Transmembrane helix</keyword>
<reference evidence="4 5" key="1">
    <citation type="journal article" date="2015" name="Genome Announc.">
        <title>Expanding the biotechnology potential of lactobacilli through comparative genomics of 213 strains and associated genera.</title>
        <authorList>
            <person name="Sun Z."/>
            <person name="Harris H.M."/>
            <person name="McCann A."/>
            <person name="Guo C."/>
            <person name="Argimon S."/>
            <person name="Zhang W."/>
            <person name="Yang X."/>
            <person name="Jeffery I.B."/>
            <person name="Cooney J.C."/>
            <person name="Kagawa T.F."/>
            <person name="Liu W."/>
            <person name="Song Y."/>
            <person name="Salvetti E."/>
            <person name="Wrobel A."/>
            <person name="Rasinkangas P."/>
            <person name="Parkhill J."/>
            <person name="Rea M.C."/>
            <person name="O'Sullivan O."/>
            <person name="Ritari J."/>
            <person name="Douillard F.P."/>
            <person name="Paul Ross R."/>
            <person name="Yang R."/>
            <person name="Briner A.E."/>
            <person name="Felis G.E."/>
            <person name="de Vos W.M."/>
            <person name="Barrangou R."/>
            <person name="Klaenhammer T.R."/>
            <person name="Caufield P.W."/>
            <person name="Cui Y."/>
            <person name="Zhang H."/>
            <person name="O'Toole P.W."/>
        </authorList>
    </citation>
    <scope>NUCLEOTIDE SEQUENCE [LARGE SCALE GENOMIC DNA]</scope>
    <source>
        <strain evidence="4 5">DSM 20183</strain>
    </source>
</reference>
<dbReference type="OrthoDB" id="2271539at2"/>
<accession>A0A0R1J426</accession>
<dbReference type="RefSeq" id="WP_057767419.1">
    <property type="nucleotide sequence ID" value="NZ_AZDG01000030.1"/>
</dbReference>
<feature type="transmembrane region" description="Helical" evidence="2">
    <location>
        <begin position="515"/>
        <end position="533"/>
    </location>
</feature>
<feature type="compositionally biased region" description="Acidic residues" evidence="1">
    <location>
        <begin position="399"/>
        <end position="425"/>
    </location>
</feature>
<organism evidence="4 5">
    <name type="scientific">Companilactobacillus tucceti DSM 20183</name>
    <dbReference type="NCBI Taxonomy" id="1423811"/>
    <lineage>
        <taxon>Bacteria</taxon>
        <taxon>Bacillati</taxon>
        <taxon>Bacillota</taxon>
        <taxon>Bacilli</taxon>
        <taxon>Lactobacillales</taxon>
        <taxon>Lactobacillaceae</taxon>
        <taxon>Companilactobacillus</taxon>
    </lineage>
</organism>
<keyword evidence="5" id="KW-1185">Reference proteome</keyword>
<feature type="compositionally biased region" description="Pro residues" evidence="1">
    <location>
        <begin position="387"/>
        <end position="398"/>
    </location>
</feature>
<evidence type="ECO:0000256" key="1">
    <source>
        <dbReference type="SAM" id="MobiDB-lite"/>
    </source>
</evidence>
<evidence type="ECO:0000259" key="3">
    <source>
        <dbReference type="Pfam" id="PF20597"/>
    </source>
</evidence>
<dbReference type="AlphaFoldDB" id="A0A0R1J426"/>
<keyword evidence="2" id="KW-0472">Membrane</keyword>
<dbReference type="Proteomes" id="UP000050929">
    <property type="component" value="Unassembled WGS sequence"/>
</dbReference>
<feature type="region of interest" description="Disordered" evidence="1">
    <location>
        <begin position="382"/>
        <end position="453"/>
    </location>
</feature>
<dbReference type="Pfam" id="PF20597">
    <property type="entry name" value="pAdhesive_15"/>
    <property type="match status" value="1"/>
</dbReference>
<comment type="caution">
    <text evidence="4">The sequence shown here is derived from an EMBL/GenBank/DDBJ whole genome shotgun (WGS) entry which is preliminary data.</text>
</comment>
<keyword evidence="2" id="KW-0812">Transmembrane</keyword>